<accession>A0A150X396</accession>
<dbReference type="AlphaFoldDB" id="A0A150X396"/>
<comment type="caution">
    <text evidence="1">The sequence shown here is derived from an EMBL/GenBank/DDBJ whole genome shotgun (WGS) entry which is preliminary data.</text>
</comment>
<sequence>MIFRILLGKYWNQKNVTKRKIIFCLDHQSLVEKGTDTAEESGAKFKIGSYSCVSQLLATKHRNS</sequence>
<dbReference type="STRING" id="296218.AWN68_10245"/>
<gene>
    <name evidence="1" type="ORF">AWN68_10245</name>
</gene>
<keyword evidence="2" id="KW-1185">Reference proteome</keyword>
<evidence type="ECO:0000313" key="1">
    <source>
        <dbReference type="EMBL" id="KYG73062.1"/>
    </source>
</evidence>
<dbReference type="Proteomes" id="UP000075615">
    <property type="component" value="Unassembled WGS sequence"/>
</dbReference>
<proteinExistence type="predicted"/>
<dbReference type="EMBL" id="LRDB01000050">
    <property type="protein sequence ID" value="KYG73062.1"/>
    <property type="molecule type" value="Genomic_DNA"/>
</dbReference>
<evidence type="ECO:0000313" key="2">
    <source>
        <dbReference type="Proteomes" id="UP000075615"/>
    </source>
</evidence>
<name>A0A150X396_9BACT</name>
<protein>
    <submittedName>
        <fullName evidence="1">Uncharacterized protein</fullName>
    </submittedName>
</protein>
<organism evidence="1 2">
    <name type="scientific">Roseivirga echinicomitans</name>
    <dbReference type="NCBI Taxonomy" id="296218"/>
    <lineage>
        <taxon>Bacteria</taxon>
        <taxon>Pseudomonadati</taxon>
        <taxon>Bacteroidota</taxon>
        <taxon>Cytophagia</taxon>
        <taxon>Cytophagales</taxon>
        <taxon>Roseivirgaceae</taxon>
        <taxon>Roseivirga</taxon>
    </lineage>
</organism>
<reference evidence="1 2" key="1">
    <citation type="submission" date="2016-01" db="EMBL/GenBank/DDBJ databases">
        <title>Genome sequencing of Roseivirga echinicomitans KMM 6058.</title>
        <authorList>
            <person name="Selvaratnam C."/>
            <person name="Thevarajoo S."/>
            <person name="Goh K.M."/>
            <person name="Ee R."/>
            <person name="Chan K.-G."/>
            <person name="Chong C.S."/>
        </authorList>
    </citation>
    <scope>NUCLEOTIDE SEQUENCE [LARGE SCALE GENOMIC DNA]</scope>
    <source>
        <strain evidence="1 2">KMM 6058</strain>
    </source>
</reference>